<dbReference type="InterPro" id="IPR045246">
    <property type="entry name" value="Piwi_ago-like"/>
</dbReference>
<dbReference type="InterPro" id="IPR032474">
    <property type="entry name" value="Argonaute_N"/>
</dbReference>
<evidence type="ECO:0000256" key="2">
    <source>
        <dbReference type="SAM" id="MobiDB-lite"/>
    </source>
</evidence>
<dbReference type="InterPro" id="IPR014811">
    <property type="entry name" value="ArgoL1"/>
</dbReference>
<feature type="domain" description="Piwi" evidence="4">
    <location>
        <begin position="513"/>
        <end position="814"/>
    </location>
</feature>
<comment type="caution">
    <text evidence="5">The sequence shown here is derived from an EMBL/GenBank/DDBJ whole genome shotgun (WGS) entry which is preliminary data.</text>
</comment>
<evidence type="ECO:0000256" key="1">
    <source>
        <dbReference type="RuleBase" id="RU361178"/>
    </source>
</evidence>
<evidence type="ECO:0000259" key="3">
    <source>
        <dbReference type="PROSITE" id="PS50821"/>
    </source>
</evidence>
<sequence length="843" mass="94098">MSAPIHLTDLVLRPAVGSLGRSIQVRANFFEVTTMPNNNIHHYDVTITPDVPPLVNRKVFEHFITLHRRSDLGNANPVYDGRKNLFSAKALPFDARTFDIILPGDVATQTSKKPVPGFKIKVKKAAVINLEELRLFLLGRAAKSDNCLTAITALDILIHHQPAMLYNTIGRSFYTPTGKQSLSGPLEAWRGYYQSIRPVKGKMMINVDISSTAFYQPGSLIEIICKIMNLRTAEDLRRATAVNWKKVERDLKGVRIRVIHRGAYARTFKIQKFTPKSATQTTFTHREYGQPEDAPGTTISIASYFQKTYNRSLSFPNLCCVDVGRGVLLPLELCSVVEGQRYPRKLDAIQTADMIKFTTQPPHARANNIKDGLQILQYQTNEYLREFGLKVSKDMTTLNARVLPPPTISYHATSKQASFAPRDGQWNLIGKKVVVGAQLISWGVVVFANERQIPMAQVKGFVRELIVTCADTGMSITNKDPPVVYGDTRGNIEGILKQAWQRAGDAAKKFPQLLLVILPTTDVPPYAEVKRVTDTVLGVASQCIQSRHTREPKKQYCANVCLKINVKLGGTNLQLGNNMVPILTSKPTMIFGADVNHPGKGDSVRPSIASVVGSMDIRFARFASTVRTQDSGQEIIEHLQSMVTDLLLAFHETHKRLPDRILFYRDGVSEGEFAKVMNYEVAAIRAALIALSPKARPTITFVVVQKRHHARFFPIRREESDRSGNCMAGTLVDTGIVHPFEFDFYLQSHAGLLGTSRPAHYHVLCDENKFTADQLQDTTYKLCHLYARCTRTVSIVPPAYYAHIVAQRARFHTKDDNWSDTASSLSVGSQGHTYSSVKPNLLK</sequence>
<dbReference type="PROSITE" id="PS50822">
    <property type="entry name" value="PIWI"/>
    <property type="match status" value="1"/>
</dbReference>
<dbReference type="OrthoDB" id="10252740at2759"/>
<dbReference type="InterPro" id="IPR012337">
    <property type="entry name" value="RNaseH-like_sf"/>
</dbReference>
<dbReference type="InterPro" id="IPR003100">
    <property type="entry name" value="PAZ_dom"/>
</dbReference>
<dbReference type="PROSITE" id="PS50821">
    <property type="entry name" value="PAZ"/>
    <property type="match status" value="1"/>
</dbReference>
<dbReference type="Pfam" id="PF16486">
    <property type="entry name" value="ArgoN"/>
    <property type="match status" value="1"/>
</dbReference>
<dbReference type="SMART" id="SM00949">
    <property type="entry name" value="PAZ"/>
    <property type="match status" value="1"/>
</dbReference>
<dbReference type="CDD" id="cd02846">
    <property type="entry name" value="PAZ_argonaute_like"/>
    <property type="match status" value="1"/>
</dbReference>
<proteinExistence type="inferred from homology"/>
<feature type="region of interest" description="Disordered" evidence="2">
    <location>
        <begin position="822"/>
        <end position="843"/>
    </location>
</feature>
<dbReference type="SUPFAM" id="SSF53098">
    <property type="entry name" value="Ribonuclease H-like"/>
    <property type="match status" value="1"/>
</dbReference>
<dbReference type="InterPro" id="IPR032473">
    <property type="entry name" value="Argonaute_Mid_dom"/>
</dbReference>
<comment type="similarity">
    <text evidence="1">Belongs to the argonaute family.</text>
</comment>
<dbReference type="Pfam" id="PF02171">
    <property type="entry name" value="Piwi"/>
    <property type="match status" value="1"/>
</dbReference>
<evidence type="ECO:0000313" key="6">
    <source>
        <dbReference type="Proteomes" id="UP000726737"/>
    </source>
</evidence>
<dbReference type="InterPro" id="IPR036085">
    <property type="entry name" value="PAZ_dom_sf"/>
</dbReference>
<dbReference type="SMART" id="SM01163">
    <property type="entry name" value="DUF1785"/>
    <property type="match status" value="1"/>
</dbReference>
<feature type="non-terminal residue" evidence="5">
    <location>
        <position position="1"/>
    </location>
</feature>
<dbReference type="GO" id="GO:0003723">
    <property type="term" value="F:RNA binding"/>
    <property type="evidence" value="ECO:0007669"/>
    <property type="project" value="InterPro"/>
</dbReference>
<dbReference type="SUPFAM" id="SSF101690">
    <property type="entry name" value="PAZ domain"/>
    <property type="match status" value="1"/>
</dbReference>
<feature type="domain" description="PAZ" evidence="3">
    <location>
        <begin position="219"/>
        <end position="338"/>
    </location>
</feature>
<dbReference type="Pfam" id="PF02170">
    <property type="entry name" value="PAZ"/>
    <property type="match status" value="1"/>
</dbReference>
<dbReference type="Gene3D" id="3.30.420.10">
    <property type="entry name" value="Ribonuclease H-like superfamily/Ribonuclease H"/>
    <property type="match status" value="1"/>
</dbReference>
<evidence type="ECO:0000313" key="5">
    <source>
        <dbReference type="EMBL" id="KAG0250803.1"/>
    </source>
</evidence>
<dbReference type="EMBL" id="JAAAJA010000648">
    <property type="protein sequence ID" value="KAG0250803.1"/>
    <property type="molecule type" value="Genomic_DNA"/>
</dbReference>
<gene>
    <name evidence="5" type="ORF">BG011_008068</name>
</gene>
<dbReference type="Gene3D" id="2.170.260.10">
    <property type="entry name" value="paz domain"/>
    <property type="match status" value="1"/>
</dbReference>
<organism evidence="5 6">
    <name type="scientific">Mortierella polycephala</name>
    <dbReference type="NCBI Taxonomy" id="41804"/>
    <lineage>
        <taxon>Eukaryota</taxon>
        <taxon>Fungi</taxon>
        <taxon>Fungi incertae sedis</taxon>
        <taxon>Mucoromycota</taxon>
        <taxon>Mortierellomycotina</taxon>
        <taxon>Mortierellomycetes</taxon>
        <taxon>Mortierellales</taxon>
        <taxon>Mortierellaceae</taxon>
        <taxon>Mortierella</taxon>
    </lineage>
</organism>
<keyword evidence="6" id="KW-1185">Reference proteome</keyword>
<dbReference type="CDD" id="cd04657">
    <property type="entry name" value="Piwi_ago-like"/>
    <property type="match status" value="1"/>
</dbReference>
<accession>A0A9P6TXF4</accession>
<dbReference type="AlphaFoldDB" id="A0A9P6TXF4"/>
<evidence type="ECO:0008006" key="7">
    <source>
        <dbReference type="Google" id="ProtNLM"/>
    </source>
</evidence>
<dbReference type="Pfam" id="PF16488">
    <property type="entry name" value="ArgoL2"/>
    <property type="match status" value="1"/>
</dbReference>
<dbReference type="InterPro" id="IPR036397">
    <property type="entry name" value="RNaseH_sf"/>
</dbReference>
<dbReference type="Pfam" id="PF08699">
    <property type="entry name" value="ArgoL1"/>
    <property type="match status" value="1"/>
</dbReference>
<name>A0A9P6TXF4_9FUNG</name>
<evidence type="ECO:0000259" key="4">
    <source>
        <dbReference type="PROSITE" id="PS50822"/>
    </source>
</evidence>
<dbReference type="SMART" id="SM00950">
    <property type="entry name" value="Piwi"/>
    <property type="match status" value="1"/>
</dbReference>
<reference evidence="5" key="1">
    <citation type="journal article" date="2020" name="Fungal Divers.">
        <title>Resolving the Mortierellaceae phylogeny through synthesis of multi-gene phylogenetics and phylogenomics.</title>
        <authorList>
            <person name="Vandepol N."/>
            <person name="Liber J."/>
            <person name="Desiro A."/>
            <person name="Na H."/>
            <person name="Kennedy M."/>
            <person name="Barry K."/>
            <person name="Grigoriev I.V."/>
            <person name="Miller A.N."/>
            <person name="O'Donnell K."/>
            <person name="Stajich J.E."/>
            <person name="Bonito G."/>
        </authorList>
    </citation>
    <scope>NUCLEOTIDE SEQUENCE</scope>
    <source>
        <strain evidence="5">KOD948</strain>
    </source>
</reference>
<dbReference type="PANTHER" id="PTHR22891">
    <property type="entry name" value="EUKARYOTIC TRANSLATION INITIATION FACTOR 2C"/>
    <property type="match status" value="1"/>
</dbReference>
<protein>
    <recommendedName>
        <fullName evidence="7">Piwi-domain-containing protein</fullName>
    </recommendedName>
</protein>
<dbReference type="Pfam" id="PF16487">
    <property type="entry name" value="ArgoMid"/>
    <property type="match status" value="1"/>
</dbReference>
<dbReference type="Gene3D" id="3.40.50.2300">
    <property type="match status" value="1"/>
</dbReference>
<dbReference type="InterPro" id="IPR032472">
    <property type="entry name" value="ArgoL2"/>
</dbReference>
<dbReference type="InterPro" id="IPR003165">
    <property type="entry name" value="Piwi"/>
</dbReference>
<dbReference type="Proteomes" id="UP000726737">
    <property type="component" value="Unassembled WGS sequence"/>
</dbReference>